<dbReference type="InterPro" id="IPR001690">
    <property type="entry name" value="Autoind_synthase"/>
</dbReference>
<evidence type="ECO:0000256" key="4">
    <source>
        <dbReference type="ARBA" id="ARBA00022691"/>
    </source>
</evidence>
<dbReference type="PROSITE" id="PS00949">
    <property type="entry name" value="AUTOINDUCER_SYNTH_1"/>
    <property type="match status" value="1"/>
</dbReference>
<evidence type="ECO:0000256" key="1">
    <source>
        <dbReference type="ARBA" id="ARBA00012340"/>
    </source>
</evidence>
<evidence type="ECO:0000256" key="5">
    <source>
        <dbReference type="ARBA" id="ARBA00022929"/>
    </source>
</evidence>
<evidence type="ECO:0000256" key="2">
    <source>
        <dbReference type="ARBA" id="ARBA00022654"/>
    </source>
</evidence>
<evidence type="ECO:0000313" key="8">
    <source>
        <dbReference type="EMBL" id="OAF16560.1"/>
    </source>
</evidence>
<dbReference type="AlphaFoldDB" id="A0A176Z749"/>
<proteinExistence type="inferred from homology"/>
<sequence length="210" mass="23104">MIQLITESSYEAFSCTLASMYKLRYRVFKERLDWSVITSGDMEMDEFDLLCPAYLVQTSPDGRVEGTVRLLPTTGPTMVRDTFPMLLGGLPAPLDPQVWESSRFAIDVPPDCRKGEHGLAKATYELFAGMLEFGLARRLNSIVTVTDVRMERILKRAGWSLSRIAPPCTIGNTLALAGHLEVSADVLQKVRAAGAISGPVLWTPVLLEAA</sequence>
<dbReference type="Proteomes" id="UP000076959">
    <property type="component" value="Unassembled WGS sequence"/>
</dbReference>
<evidence type="ECO:0000313" key="9">
    <source>
        <dbReference type="Proteomes" id="UP000076959"/>
    </source>
</evidence>
<dbReference type="PRINTS" id="PR01549">
    <property type="entry name" value="AUTOINDCRSYN"/>
</dbReference>
<dbReference type="OrthoDB" id="6169313at2"/>
<dbReference type="GO" id="GO:0007165">
    <property type="term" value="P:signal transduction"/>
    <property type="evidence" value="ECO:0007669"/>
    <property type="project" value="TreeGrafter"/>
</dbReference>
<reference evidence="8 9" key="1">
    <citation type="submission" date="2016-03" db="EMBL/GenBank/DDBJ databases">
        <title>Draft Genome Sequence of the Strain BR 10245 (Bradyrhizobium sp.) isolated from nodules of Centrolobium paraense.</title>
        <authorList>
            <person name="Simoes-Araujo J.L.Sr."/>
            <person name="Barauna A.C."/>
            <person name="Silva K."/>
            <person name="Zilli J.E."/>
        </authorList>
    </citation>
    <scope>NUCLEOTIDE SEQUENCE [LARGE SCALE GENOMIC DNA]</scope>
    <source>
        <strain evidence="8 9">BR 10245</strain>
    </source>
</reference>
<keyword evidence="2 7" id="KW-0673">Quorum sensing</keyword>
<dbReference type="PANTHER" id="PTHR39322">
    <property type="entry name" value="ACYL-HOMOSERINE-LACTONE SYNTHASE"/>
    <property type="match status" value="1"/>
</dbReference>
<dbReference type="Pfam" id="PF00765">
    <property type="entry name" value="Autoind_synth"/>
    <property type="match status" value="1"/>
</dbReference>
<dbReference type="RefSeq" id="WP_063696080.1">
    <property type="nucleotide sequence ID" value="NZ_LUUB01000013.1"/>
</dbReference>
<keyword evidence="3" id="KW-0808">Transferase</keyword>
<protein>
    <recommendedName>
        <fullName evidence="1">acyl-homoserine-lactone synthase</fullName>
        <ecNumber evidence="1">2.3.1.184</ecNumber>
    </recommendedName>
</protein>
<evidence type="ECO:0000256" key="3">
    <source>
        <dbReference type="ARBA" id="ARBA00022679"/>
    </source>
</evidence>
<dbReference type="PANTHER" id="PTHR39322:SF1">
    <property type="entry name" value="ISOVALERYL-HOMOSERINE LACTONE SYNTHASE"/>
    <property type="match status" value="1"/>
</dbReference>
<keyword evidence="9" id="KW-1185">Reference proteome</keyword>
<dbReference type="EMBL" id="LUUB01000013">
    <property type="protein sequence ID" value="OAF16560.1"/>
    <property type="molecule type" value="Genomic_DNA"/>
</dbReference>
<name>A0A176Z749_9BRAD</name>
<organism evidence="8 9">
    <name type="scientific">Bradyrhizobium centrolobii</name>
    <dbReference type="NCBI Taxonomy" id="1505087"/>
    <lineage>
        <taxon>Bacteria</taxon>
        <taxon>Pseudomonadati</taxon>
        <taxon>Pseudomonadota</taxon>
        <taxon>Alphaproteobacteria</taxon>
        <taxon>Hyphomicrobiales</taxon>
        <taxon>Nitrobacteraceae</taxon>
        <taxon>Bradyrhizobium</taxon>
    </lineage>
</organism>
<accession>A0A176Z749</accession>
<comment type="catalytic activity">
    <reaction evidence="6">
        <text>a fatty acyl-[ACP] + S-adenosyl-L-methionine = an N-acyl-L-homoserine lactone + S-methyl-5'-thioadenosine + holo-[ACP] + H(+)</text>
        <dbReference type="Rhea" id="RHEA:10096"/>
        <dbReference type="Rhea" id="RHEA-COMP:9685"/>
        <dbReference type="Rhea" id="RHEA-COMP:14125"/>
        <dbReference type="ChEBI" id="CHEBI:15378"/>
        <dbReference type="ChEBI" id="CHEBI:17509"/>
        <dbReference type="ChEBI" id="CHEBI:55474"/>
        <dbReference type="ChEBI" id="CHEBI:59789"/>
        <dbReference type="ChEBI" id="CHEBI:64479"/>
        <dbReference type="ChEBI" id="CHEBI:138651"/>
        <dbReference type="EC" id="2.3.1.184"/>
    </reaction>
</comment>
<evidence type="ECO:0000256" key="6">
    <source>
        <dbReference type="ARBA" id="ARBA00048576"/>
    </source>
</evidence>
<comment type="caution">
    <text evidence="8">The sequence shown here is derived from an EMBL/GenBank/DDBJ whole genome shotgun (WGS) entry which is preliminary data.</text>
</comment>
<evidence type="ECO:0000256" key="7">
    <source>
        <dbReference type="PROSITE-ProRule" id="PRU00533"/>
    </source>
</evidence>
<dbReference type="Gene3D" id="3.40.630.30">
    <property type="match status" value="1"/>
</dbReference>
<dbReference type="PROSITE" id="PS51187">
    <property type="entry name" value="AUTOINDUCER_SYNTH_2"/>
    <property type="match status" value="1"/>
</dbReference>
<dbReference type="InterPro" id="IPR016181">
    <property type="entry name" value="Acyl_CoA_acyltransferase"/>
</dbReference>
<dbReference type="GO" id="GO:0009372">
    <property type="term" value="P:quorum sensing"/>
    <property type="evidence" value="ECO:0007669"/>
    <property type="project" value="UniProtKB-UniRule"/>
</dbReference>
<dbReference type="EC" id="2.3.1.184" evidence="1"/>
<gene>
    <name evidence="8" type="ORF">AYJ54_05250</name>
</gene>
<dbReference type="STRING" id="1505087.AYJ54_05250"/>
<keyword evidence="4" id="KW-0949">S-adenosyl-L-methionine</keyword>
<keyword evidence="5 7" id="KW-0071">Autoinducer synthesis</keyword>
<dbReference type="SUPFAM" id="SSF55729">
    <property type="entry name" value="Acyl-CoA N-acyltransferases (Nat)"/>
    <property type="match status" value="1"/>
</dbReference>
<dbReference type="GO" id="GO:0061579">
    <property type="term" value="F:N-acyl homoserine lactone synthase activity"/>
    <property type="evidence" value="ECO:0007669"/>
    <property type="project" value="UniProtKB-EC"/>
</dbReference>
<comment type="similarity">
    <text evidence="7">Belongs to the autoinducer synthase family.</text>
</comment>
<dbReference type="InterPro" id="IPR018311">
    <property type="entry name" value="Autoind_synth_CS"/>
</dbReference>